<gene>
    <name evidence="1" type="ORF">CINCED_3A000829</name>
</gene>
<evidence type="ECO:0000313" key="1">
    <source>
        <dbReference type="EMBL" id="VVC27142.1"/>
    </source>
</evidence>
<sequence length="108" mass="12010">MIQCDLRYTLYRGIVTVTVTMVSAAVTGRRPVRGGVANVLAVRSPPGGEIVWRIRHNSGHGGASSRRTFSNFRQYRLRTILPKIILKPYGTAILMKLSAYPVIRTIGR</sequence>
<proteinExistence type="predicted"/>
<dbReference type="EMBL" id="CABPRJ010000064">
    <property type="protein sequence ID" value="VVC27142.1"/>
    <property type="molecule type" value="Genomic_DNA"/>
</dbReference>
<dbReference type="Proteomes" id="UP000325440">
    <property type="component" value="Unassembled WGS sequence"/>
</dbReference>
<keyword evidence="2" id="KW-1185">Reference proteome</keyword>
<evidence type="ECO:0000313" key="2">
    <source>
        <dbReference type="Proteomes" id="UP000325440"/>
    </source>
</evidence>
<protein>
    <submittedName>
        <fullName evidence="1">Uncharacterized protein</fullName>
    </submittedName>
</protein>
<accession>A0A5E4M734</accession>
<dbReference type="AlphaFoldDB" id="A0A5E4M734"/>
<organism evidence="1 2">
    <name type="scientific">Cinara cedri</name>
    <dbReference type="NCBI Taxonomy" id="506608"/>
    <lineage>
        <taxon>Eukaryota</taxon>
        <taxon>Metazoa</taxon>
        <taxon>Ecdysozoa</taxon>
        <taxon>Arthropoda</taxon>
        <taxon>Hexapoda</taxon>
        <taxon>Insecta</taxon>
        <taxon>Pterygota</taxon>
        <taxon>Neoptera</taxon>
        <taxon>Paraneoptera</taxon>
        <taxon>Hemiptera</taxon>
        <taxon>Sternorrhyncha</taxon>
        <taxon>Aphidomorpha</taxon>
        <taxon>Aphidoidea</taxon>
        <taxon>Aphididae</taxon>
        <taxon>Lachninae</taxon>
        <taxon>Cinara</taxon>
    </lineage>
</organism>
<reference evidence="1 2" key="1">
    <citation type="submission" date="2019-08" db="EMBL/GenBank/DDBJ databases">
        <authorList>
            <person name="Alioto T."/>
            <person name="Alioto T."/>
            <person name="Gomez Garrido J."/>
        </authorList>
    </citation>
    <scope>NUCLEOTIDE SEQUENCE [LARGE SCALE GENOMIC DNA]</scope>
</reference>
<name>A0A5E4M734_9HEMI</name>